<proteinExistence type="predicted"/>
<comment type="caution">
    <text evidence="2">The sequence shown here is derived from an EMBL/GenBank/DDBJ whole genome shotgun (WGS) entry which is preliminary data.</text>
</comment>
<feature type="signal peptide" evidence="1">
    <location>
        <begin position="1"/>
        <end position="24"/>
    </location>
</feature>
<accession>A0A831U2S9</accession>
<evidence type="ECO:0000313" key="2">
    <source>
        <dbReference type="EMBL" id="HEN41298.1"/>
    </source>
</evidence>
<sequence>MKIPRGVRIVGAAALLAAAMPASGEVLSELDGLDAREVVSDQDLDGMRGGYVTSGGLEILFGIQQAVFVDSRLQAVTPQLVLSATGQPVSASSLERFLGITGGGPGTIQAGTSTLILPQTIIQNALNGVNIDAVTVINTAVMNLSVVRSMNISSMLTGQLIQSLR</sequence>
<evidence type="ECO:0000256" key="1">
    <source>
        <dbReference type="SAM" id="SignalP"/>
    </source>
</evidence>
<keyword evidence="1" id="KW-0732">Signal</keyword>
<protein>
    <recommendedName>
        <fullName evidence="3">Lipoprotein</fullName>
    </recommendedName>
</protein>
<feature type="chain" id="PRO_5033019968" description="Lipoprotein" evidence="1">
    <location>
        <begin position="25"/>
        <end position="165"/>
    </location>
</feature>
<name>A0A831U2S9_GEOME</name>
<gene>
    <name evidence="2" type="ORF">ENQ87_02815</name>
</gene>
<evidence type="ECO:0008006" key="3">
    <source>
        <dbReference type="Google" id="ProtNLM"/>
    </source>
</evidence>
<dbReference type="AlphaFoldDB" id="A0A831U2S9"/>
<reference evidence="2" key="1">
    <citation type="journal article" date="2020" name="mSystems">
        <title>Genome- and Community-Level Interaction Insights into Carbon Utilization and Element Cycling Functions of Hydrothermarchaeota in Hydrothermal Sediment.</title>
        <authorList>
            <person name="Zhou Z."/>
            <person name="Liu Y."/>
            <person name="Xu W."/>
            <person name="Pan J."/>
            <person name="Luo Z.H."/>
            <person name="Li M."/>
        </authorList>
    </citation>
    <scope>NUCLEOTIDE SEQUENCE [LARGE SCALE GENOMIC DNA]</scope>
    <source>
        <strain evidence="2">SpSt-349</strain>
    </source>
</reference>
<organism evidence="2">
    <name type="scientific">Geobacter metallireducens</name>
    <dbReference type="NCBI Taxonomy" id="28232"/>
    <lineage>
        <taxon>Bacteria</taxon>
        <taxon>Pseudomonadati</taxon>
        <taxon>Thermodesulfobacteriota</taxon>
        <taxon>Desulfuromonadia</taxon>
        <taxon>Geobacterales</taxon>
        <taxon>Geobacteraceae</taxon>
        <taxon>Geobacter</taxon>
    </lineage>
</organism>
<dbReference type="EMBL" id="DSOV01000009">
    <property type="protein sequence ID" value="HEN41298.1"/>
    <property type="molecule type" value="Genomic_DNA"/>
</dbReference>